<dbReference type="AlphaFoldDB" id="A0A166F337"/>
<proteinExistence type="predicted"/>
<name>A0A166F337_9AGAM</name>
<dbReference type="Proteomes" id="UP000076798">
    <property type="component" value="Unassembled WGS sequence"/>
</dbReference>
<accession>A0A166F337</accession>
<dbReference type="EMBL" id="KV428035">
    <property type="protein sequence ID" value="KZT40227.1"/>
    <property type="molecule type" value="Genomic_DNA"/>
</dbReference>
<sequence>MAQFKLEYSSSYAIDYQSSPDKSSLIIAAHASRTPEGDVLLVREVYITRAEFGKTKQLFRAAIPATSPNFISIQDPYVMVLGQSTSLFIDWRGREGLSVLFLTPPGHPRLNFVDITELLFHPTQSIILVLKAWRDETSGSGIFLGDLPSDLPVIPPESSSDLSHWTSHVRKITVTELPRAIFPFKASFDGTYFPIGFRNLVDLDWVLDLVVLGVYEDEMENNNEESLEGMTHSNLDELSTQTIGDNRIPGVMFFILKDSGGCQILTPEFGNGSGHGLGWIELNLPQELTISSLATGSDVDGSDITSHFKAVFPAFDVATRRLYISSPKGLHMLQF</sequence>
<evidence type="ECO:0008006" key="3">
    <source>
        <dbReference type="Google" id="ProtNLM"/>
    </source>
</evidence>
<evidence type="ECO:0000313" key="1">
    <source>
        <dbReference type="EMBL" id="KZT40227.1"/>
    </source>
</evidence>
<evidence type="ECO:0000313" key="2">
    <source>
        <dbReference type="Proteomes" id="UP000076798"/>
    </source>
</evidence>
<gene>
    <name evidence="1" type="ORF">SISSUDRAFT_530263</name>
</gene>
<keyword evidence="2" id="KW-1185">Reference proteome</keyword>
<reference evidence="1 2" key="1">
    <citation type="journal article" date="2016" name="Mol. Biol. Evol.">
        <title>Comparative Genomics of Early-Diverging Mushroom-Forming Fungi Provides Insights into the Origins of Lignocellulose Decay Capabilities.</title>
        <authorList>
            <person name="Nagy L.G."/>
            <person name="Riley R."/>
            <person name="Tritt A."/>
            <person name="Adam C."/>
            <person name="Daum C."/>
            <person name="Floudas D."/>
            <person name="Sun H."/>
            <person name="Yadav J.S."/>
            <person name="Pangilinan J."/>
            <person name="Larsson K.H."/>
            <person name="Matsuura K."/>
            <person name="Barry K."/>
            <person name="Labutti K."/>
            <person name="Kuo R."/>
            <person name="Ohm R.A."/>
            <person name="Bhattacharya S.S."/>
            <person name="Shirouzu T."/>
            <person name="Yoshinaga Y."/>
            <person name="Martin F.M."/>
            <person name="Grigoriev I.V."/>
            <person name="Hibbett D.S."/>
        </authorList>
    </citation>
    <scope>NUCLEOTIDE SEQUENCE [LARGE SCALE GENOMIC DNA]</scope>
    <source>
        <strain evidence="1 2">HHB10207 ss-3</strain>
    </source>
</reference>
<organism evidence="1 2">
    <name type="scientific">Sistotremastrum suecicum HHB10207 ss-3</name>
    <dbReference type="NCBI Taxonomy" id="1314776"/>
    <lineage>
        <taxon>Eukaryota</taxon>
        <taxon>Fungi</taxon>
        <taxon>Dikarya</taxon>
        <taxon>Basidiomycota</taxon>
        <taxon>Agaricomycotina</taxon>
        <taxon>Agaricomycetes</taxon>
        <taxon>Sistotremastrales</taxon>
        <taxon>Sistotremastraceae</taxon>
        <taxon>Sistotremastrum</taxon>
    </lineage>
</organism>
<protein>
    <recommendedName>
        <fullName evidence="3">Cleavage/polyadenylation specificity factor A subunit N-terminal domain-containing protein</fullName>
    </recommendedName>
</protein>